<dbReference type="SMART" id="SM00355">
    <property type="entry name" value="ZnF_C2H2"/>
    <property type="match status" value="2"/>
</dbReference>
<keyword evidence="3 7" id="KW-0863">Zinc-finger</keyword>
<comment type="caution">
    <text evidence="9">The sequence shown here is derived from an EMBL/GenBank/DDBJ whole genome shotgun (WGS) entry which is preliminary data.</text>
</comment>
<dbReference type="STRING" id="1314790.A0A1Y1WZI8"/>
<keyword evidence="6" id="KW-0804">Transcription</keyword>
<dbReference type="PANTHER" id="PTHR14003">
    <property type="entry name" value="TRANSCRIPTIONAL REPRESSOR PROTEIN YY"/>
    <property type="match status" value="1"/>
</dbReference>
<evidence type="ECO:0000256" key="6">
    <source>
        <dbReference type="ARBA" id="ARBA00023163"/>
    </source>
</evidence>
<dbReference type="GO" id="GO:0000785">
    <property type="term" value="C:chromatin"/>
    <property type="evidence" value="ECO:0007669"/>
    <property type="project" value="TreeGrafter"/>
</dbReference>
<dbReference type="GO" id="GO:0008270">
    <property type="term" value="F:zinc ion binding"/>
    <property type="evidence" value="ECO:0007669"/>
    <property type="project" value="UniProtKB-KW"/>
</dbReference>
<dbReference type="Pfam" id="PF00096">
    <property type="entry name" value="zf-C2H2"/>
    <property type="match status" value="2"/>
</dbReference>
<dbReference type="EMBL" id="MCFE01000807">
    <property type="protein sequence ID" value="ORX78852.1"/>
    <property type="molecule type" value="Genomic_DNA"/>
</dbReference>
<proteinExistence type="predicted"/>
<accession>A0A1Y1WZI8</accession>
<evidence type="ECO:0000313" key="9">
    <source>
        <dbReference type="EMBL" id="ORX78852.1"/>
    </source>
</evidence>
<keyword evidence="4" id="KW-0862">Zinc</keyword>
<dbReference type="Gene3D" id="3.30.160.60">
    <property type="entry name" value="Classic Zinc Finger"/>
    <property type="match status" value="2"/>
</dbReference>
<keyword evidence="1" id="KW-0479">Metal-binding</keyword>
<dbReference type="InParanoid" id="A0A1Y1WZI8"/>
<evidence type="ECO:0000256" key="4">
    <source>
        <dbReference type="ARBA" id="ARBA00022833"/>
    </source>
</evidence>
<evidence type="ECO:0000256" key="7">
    <source>
        <dbReference type="PROSITE-ProRule" id="PRU00042"/>
    </source>
</evidence>
<evidence type="ECO:0000313" key="10">
    <source>
        <dbReference type="Proteomes" id="UP000193498"/>
    </source>
</evidence>
<dbReference type="InterPro" id="IPR036236">
    <property type="entry name" value="Znf_C2H2_sf"/>
</dbReference>
<dbReference type="InterPro" id="IPR013087">
    <property type="entry name" value="Znf_C2H2_type"/>
</dbReference>
<dbReference type="GO" id="GO:0031519">
    <property type="term" value="C:PcG protein complex"/>
    <property type="evidence" value="ECO:0007669"/>
    <property type="project" value="TreeGrafter"/>
</dbReference>
<dbReference type="GO" id="GO:0005667">
    <property type="term" value="C:transcription regulator complex"/>
    <property type="evidence" value="ECO:0007669"/>
    <property type="project" value="TreeGrafter"/>
</dbReference>
<dbReference type="PROSITE" id="PS00028">
    <property type="entry name" value="ZINC_FINGER_C2H2_1"/>
    <property type="match status" value="2"/>
</dbReference>
<evidence type="ECO:0000256" key="2">
    <source>
        <dbReference type="ARBA" id="ARBA00022737"/>
    </source>
</evidence>
<dbReference type="GO" id="GO:0000978">
    <property type="term" value="F:RNA polymerase II cis-regulatory region sequence-specific DNA binding"/>
    <property type="evidence" value="ECO:0007669"/>
    <property type="project" value="TreeGrafter"/>
</dbReference>
<dbReference type="OrthoDB" id="654211at2759"/>
<feature type="domain" description="C2H2-type" evidence="8">
    <location>
        <begin position="92"/>
        <end position="121"/>
    </location>
</feature>
<dbReference type="AlphaFoldDB" id="A0A1Y1WZI8"/>
<keyword evidence="5" id="KW-0805">Transcription regulation</keyword>
<organism evidence="9 10">
    <name type="scientific">Basidiobolus meristosporus CBS 931.73</name>
    <dbReference type="NCBI Taxonomy" id="1314790"/>
    <lineage>
        <taxon>Eukaryota</taxon>
        <taxon>Fungi</taxon>
        <taxon>Fungi incertae sedis</taxon>
        <taxon>Zoopagomycota</taxon>
        <taxon>Entomophthoromycotina</taxon>
        <taxon>Basidiobolomycetes</taxon>
        <taxon>Basidiobolales</taxon>
        <taxon>Basidiobolaceae</taxon>
        <taxon>Basidiobolus</taxon>
    </lineage>
</organism>
<sequence>MQDSLPHFHPYLGAARDPSRATGHTTEPHPPYYFDPNSITAKAAHLQAYGYRQVGLLDSKNHPCDFPGCTMRFKRLEHLKRHYRVHTLEKPFVCSHEGCGKAFSRSDNLNQHLKTHERRAQKQSQYKILKS</sequence>
<evidence type="ECO:0000256" key="3">
    <source>
        <dbReference type="ARBA" id="ARBA00022771"/>
    </source>
</evidence>
<evidence type="ECO:0000256" key="5">
    <source>
        <dbReference type="ARBA" id="ARBA00023015"/>
    </source>
</evidence>
<gene>
    <name evidence="9" type="ORF">K493DRAFT_321142</name>
</gene>
<dbReference type="GO" id="GO:0000981">
    <property type="term" value="F:DNA-binding transcription factor activity, RNA polymerase II-specific"/>
    <property type="evidence" value="ECO:0007669"/>
    <property type="project" value="TreeGrafter"/>
</dbReference>
<evidence type="ECO:0000256" key="1">
    <source>
        <dbReference type="ARBA" id="ARBA00022723"/>
    </source>
</evidence>
<evidence type="ECO:0000259" key="8">
    <source>
        <dbReference type="PROSITE" id="PS50157"/>
    </source>
</evidence>
<dbReference type="SUPFAM" id="SSF57667">
    <property type="entry name" value="beta-beta-alpha zinc fingers"/>
    <property type="match status" value="1"/>
</dbReference>
<dbReference type="Proteomes" id="UP000193498">
    <property type="component" value="Unassembled WGS sequence"/>
</dbReference>
<feature type="domain" description="C2H2-type" evidence="8">
    <location>
        <begin position="62"/>
        <end position="91"/>
    </location>
</feature>
<reference evidence="9 10" key="1">
    <citation type="submission" date="2016-07" db="EMBL/GenBank/DDBJ databases">
        <title>Pervasive Adenine N6-methylation of Active Genes in Fungi.</title>
        <authorList>
            <consortium name="DOE Joint Genome Institute"/>
            <person name="Mondo S.J."/>
            <person name="Dannebaum R.O."/>
            <person name="Kuo R.C."/>
            <person name="Labutti K."/>
            <person name="Haridas S."/>
            <person name="Kuo A."/>
            <person name="Salamov A."/>
            <person name="Ahrendt S.R."/>
            <person name="Lipzen A."/>
            <person name="Sullivan W."/>
            <person name="Andreopoulos W.B."/>
            <person name="Clum A."/>
            <person name="Lindquist E."/>
            <person name="Daum C."/>
            <person name="Ramamoorthy G.K."/>
            <person name="Gryganskyi A."/>
            <person name="Culley D."/>
            <person name="Magnuson J.K."/>
            <person name="James T.Y."/>
            <person name="O'Malley M.A."/>
            <person name="Stajich J.E."/>
            <person name="Spatafora J.W."/>
            <person name="Visel A."/>
            <person name="Grigoriev I.V."/>
        </authorList>
    </citation>
    <scope>NUCLEOTIDE SEQUENCE [LARGE SCALE GENOMIC DNA]</scope>
    <source>
        <strain evidence="9 10">CBS 931.73</strain>
    </source>
</reference>
<dbReference type="FunFam" id="3.30.160.60:FF:000032">
    <property type="entry name" value="Krueppel-like factor 4"/>
    <property type="match status" value="1"/>
</dbReference>
<protein>
    <recommendedName>
        <fullName evidence="8">C2H2-type domain-containing protein</fullName>
    </recommendedName>
</protein>
<dbReference type="PROSITE" id="PS50157">
    <property type="entry name" value="ZINC_FINGER_C2H2_2"/>
    <property type="match status" value="2"/>
</dbReference>
<keyword evidence="2" id="KW-0677">Repeat</keyword>
<keyword evidence="10" id="KW-1185">Reference proteome</keyword>
<dbReference type="PANTHER" id="PTHR14003:SF19">
    <property type="entry name" value="YY2 TRANSCRIPTION FACTOR"/>
    <property type="match status" value="1"/>
</dbReference>
<name>A0A1Y1WZI8_9FUNG</name>